<dbReference type="AlphaFoldDB" id="A0A074X968"/>
<name>A0A074X968_AURPU</name>
<dbReference type="EMBL" id="KL584989">
    <property type="protein sequence ID" value="KEQ81918.1"/>
    <property type="molecule type" value="Genomic_DNA"/>
</dbReference>
<gene>
    <name evidence="1" type="ORF">M438DRAFT_65361</name>
</gene>
<protein>
    <submittedName>
        <fullName evidence="1">Uncharacterized protein</fullName>
    </submittedName>
</protein>
<dbReference type="GeneID" id="40752532"/>
<dbReference type="OrthoDB" id="10254945at2759"/>
<dbReference type="RefSeq" id="XP_029758105.1">
    <property type="nucleotide sequence ID" value="XM_029910226.1"/>
</dbReference>
<evidence type="ECO:0000313" key="2">
    <source>
        <dbReference type="Proteomes" id="UP000030706"/>
    </source>
</evidence>
<evidence type="ECO:0000313" key="1">
    <source>
        <dbReference type="EMBL" id="KEQ81918.1"/>
    </source>
</evidence>
<keyword evidence="2" id="KW-1185">Reference proteome</keyword>
<sequence length="275" mass="31399">MEDSDVDMEDSDVNNGSIFDGWLPFKIPYPPKFPGSIAMKGNYTLVDPDLELYAKNFGATDNPDGKGFQIRQLNKADPIGGKFSDDEFDVKYRLGSSSESRHWHDLVHKWGLQLLDRAGFINVPIQETEEDDPVGRHARNLRDITKDLNEQIHPVFRKEMWRNMDDAQYATIRTPLLLATAFLDDPITLQVFHAISSPDRWDTLVDSKLGPYRRLKLSGTLTDSELKATYDKMADMRKYTSFYWEDEGVMMKNSAVACTDIRYGTNKKYDPASGP</sequence>
<proteinExistence type="predicted"/>
<dbReference type="Proteomes" id="UP000030706">
    <property type="component" value="Unassembled WGS sequence"/>
</dbReference>
<reference evidence="1 2" key="1">
    <citation type="journal article" date="2014" name="BMC Genomics">
        <title>Genome sequencing of four Aureobasidium pullulans varieties: biotechnological potential, stress tolerance, and description of new species.</title>
        <authorList>
            <person name="Gostin Ar C."/>
            <person name="Ohm R.A."/>
            <person name="Kogej T."/>
            <person name="Sonjak S."/>
            <person name="Turk M."/>
            <person name="Zajc J."/>
            <person name="Zalar P."/>
            <person name="Grube M."/>
            <person name="Sun H."/>
            <person name="Han J."/>
            <person name="Sharma A."/>
            <person name="Chiniquy J."/>
            <person name="Ngan C.Y."/>
            <person name="Lipzen A."/>
            <person name="Barry K."/>
            <person name="Grigoriev I.V."/>
            <person name="Gunde-Cimerman N."/>
        </authorList>
    </citation>
    <scope>NUCLEOTIDE SEQUENCE [LARGE SCALE GENOMIC DNA]</scope>
    <source>
        <strain evidence="1 2">EXF-150</strain>
    </source>
</reference>
<accession>A0A074X968</accession>
<organism evidence="1 2">
    <name type="scientific">Aureobasidium pullulans EXF-150</name>
    <dbReference type="NCBI Taxonomy" id="1043002"/>
    <lineage>
        <taxon>Eukaryota</taxon>
        <taxon>Fungi</taxon>
        <taxon>Dikarya</taxon>
        <taxon>Ascomycota</taxon>
        <taxon>Pezizomycotina</taxon>
        <taxon>Dothideomycetes</taxon>
        <taxon>Dothideomycetidae</taxon>
        <taxon>Dothideales</taxon>
        <taxon>Saccotheciaceae</taxon>
        <taxon>Aureobasidium</taxon>
    </lineage>
</organism>
<dbReference type="HOGENOM" id="CLU_088286_0_0_1"/>